<reference evidence="2" key="1">
    <citation type="submission" date="2021-12" db="EMBL/GenBank/DDBJ databases">
        <authorList>
            <person name="Martin H S."/>
        </authorList>
    </citation>
    <scope>NUCLEOTIDE SEQUENCE</scope>
</reference>
<accession>A0A8J9US12</accession>
<evidence type="ECO:0000313" key="3">
    <source>
        <dbReference type="Proteomes" id="UP000838878"/>
    </source>
</evidence>
<proteinExistence type="predicted"/>
<organism evidence="2 3">
    <name type="scientific">Brenthis ino</name>
    <name type="common">lesser marbled fritillary</name>
    <dbReference type="NCBI Taxonomy" id="405034"/>
    <lineage>
        <taxon>Eukaryota</taxon>
        <taxon>Metazoa</taxon>
        <taxon>Ecdysozoa</taxon>
        <taxon>Arthropoda</taxon>
        <taxon>Hexapoda</taxon>
        <taxon>Insecta</taxon>
        <taxon>Pterygota</taxon>
        <taxon>Neoptera</taxon>
        <taxon>Endopterygota</taxon>
        <taxon>Lepidoptera</taxon>
        <taxon>Glossata</taxon>
        <taxon>Ditrysia</taxon>
        <taxon>Papilionoidea</taxon>
        <taxon>Nymphalidae</taxon>
        <taxon>Heliconiinae</taxon>
        <taxon>Argynnini</taxon>
        <taxon>Brenthis</taxon>
    </lineage>
</organism>
<gene>
    <name evidence="2" type="ORF">BINO364_LOCUS5093</name>
</gene>
<dbReference type="AlphaFoldDB" id="A0A8J9US12"/>
<evidence type="ECO:0000313" key="2">
    <source>
        <dbReference type="EMBL" id="CAH0718652.1"/>
    </source>
</evidence>
<dbReference type="Proteomes" id="UP000838878">
    <property type="component" value="Chromosome 13"/>
</dbReference>
<evidence type="ECO:0000256" key="1">
    <source>
        <dbReference type="SAM" id="MobiDB-lite"/>
    </source>
</evidence>
<dbReference type="EMBL" id="OV170233">
    <property type="protein sequence ID" value="CAH0718652.1"/>
    <property type="molecule type" value="Genomic_DNA"/>
</dbReference>
<feature type="region of interest" description="Disordered" evidence="1">
    <location>
        <begin position="24"/>
        <end position="47"/>
    </location>
</feature>
<protein>
    <submittedName>
        <fullName evidence="2">Uncharacterized protein</fullName>
    </submittedName>
</protein>
<sequence>MVIFPRIGRSHAGDTGECREWGVRRGGAAAETHSPARPRRGRAPAARRTYRKARLSAHAPPACYPLLTTIHNHIHSSRYELVCTIVSILKYLVL</sequence>
<feature type="non-terminal residue" evidence="2">
    <location>
        <position position="94"/>
    </location>
</feature>
<name>A0A8J9US12_9NEOP</name>
<keyword evidence="3" id="KW-1185">Reference proteome</keyword>